<keyword evidence="1" id="KW-0812">Transmembrane</keyword>
<evidence type="ECO:0000313" key="3">
    <source>
        <dbReference type="Proteomes" id="UP001197974"/>
    </source>
</evidence>
<keyword evidence="3" id="KW-1185">Reference proteome</keyword>
<organism evidence="2 3">
    <name type="scientific">Bacillus carboniphilus</name>
    <dbReference type="NCBI Taxonomy" id="86663"/>
    <lineage>
        <taxon>Bacteria</taxon>
        <taxon>Bacillati</taxon>
        <taxon>Bacillota</taxon>
        <taxon>Bacilli</taxon>
        <taxon>Bacillales</taxon>
        <taxon>Bacillaceae</taxon>
        <taxon>Bacillus</taxon>
    </lineage>
</organism>
<evidence type="ECO:0000313" key="2">
    <source>
        <dbReference type="EMBL" id="WLR42757.1"/>
    </source>
</evidence>
<name>A0ABY9JTM4_9BACI</name>
<feature type="transmembrane region" description="Helical" evidence="1">
    <location>
        <begin position="37"/>
        <end position="63"/>
    </location>
</feature>
<dbReference type="RefSeq" id="WP_226539415.1">
    <property type="nucleotide sequence ID" value="NZ_CP129013.1"/>
</dbReference>
<dbReference type="EMBL" id="CP129013">
    <property type="protein sequence ID" value="WLR42757.1"/>
    <property type="molecule type" value="Genomic_DNA"/>
</dbReference>
<protein>
    <submittedName>
        <fullName evidence="2">Uncharacterized protein</fullName>
    </submittedName>
</protein>
<evidence type="ECO:0000256" key="1">
    <source>
        <dbReference type="SAM" id="Phobius"/>
    </source>
</evidence>
<dbReference type="Proteomes" id="UP001197974">
    <property type="component" value="Chromosome"/>
</dbReference>
<accession>A0ABY9JTM4</accession>
<keyword evidence="1" id="KW-1133">Transmembrane helix</keyword>
<reference evidence="2 3" key="1">
    <citation type="submission" date="2023-06" db="EMBL/GenBank/DDBJ databases">
        <title>Five Gram-positive bacteria isolated from mangrove sediments in Shenzhen, Guangdong, China.</title>
        <authorList>
            <person name="Yu S."/>
            <person name="Zheng W."/>
            <person name="Huang Y."/>
        </authorList>
    </citation>
    <scope>NUCLEOTIDE SEQUENCE [LARGE SCALE GENOMIC DNA]</scope>
    <source>
        <strain evidence="2 3">SaN35-3</strain>
    </source>
</reference>
<feature type="transmembrane region" description="Helical" evidence="1">
    <location>
        <begin position="83"/>
        <end position="107"/>
    </location>
</feature>
<sequence>MWETLPKWFWVIYYLFLLTTLGTAFFTLGIRKIKSLSFILSGLSVIAILFTLIIPIISLIASIGRKEGMNEFEHLVSQLQQGAAWSIFVTIGYLFLLFWWLIFLFNIMGGNIFALKKNNKVG</sequence>
<gene>
    <name evidence="2" type="ORF">LC087_00465</name>
</gene>
<proteinExistence type="predicted"/>
<feature type="transmembrane region" description="Helical" evidence="1">
    <location>
        <begin position="12"/>
        <end position="30"/>
    </location>
</feature>
<keyword evidence="1" id="KW-0472">Membrane</keyword>